<dbReference type="Gene3D" id="3.30.160.670">
    <property type="match status" value="1"/>
</dbReference>
<comment type="caution">
    <text evidence="2">The sequence shown here is derived from an EMBL/GenBank/DDBJ whole genome shotgun (WGS) entry which is preliminary data.</text>
</comment>
<dbReference type="Pfam" id="PF13590">
    <property type="entry name" value="DUF4136"/>
    <property type="match status" value="1"/>
</dbReference>
<feature type="domain" description="DUF4136" evidence="1">
    <location>
        <begin position="38"/>
        <end position="218"/>
    </location>
</feature>
<organism evidence="2 3">
    <name type="scientific">Algivirga pacifica</name>
    <dbReference type="NCBI Taxonomy" id="1162670"/>
    <lineage>
        <taxon>Bacteria</taxon>
        <taxon>Pseudomonadati</taxon>
        <taxon>Bacteroidota</taxon>
        <taxon>Cytophagia</taxon>
        <taxon>Cytophagales</taxon>
        <taxon>Flammeovirgaceae</taxon>
        <taxon>Algivirga</taxon>
    </lineage>
</organism>
<gene>
    <name evidence="2" type="ORF">GCM10023331_29760</name>
</gene>
<dbReference type="RefSeq" id="WP_345373175.1">
    <property type="nucleotide sequence ID" value="NZ_BAABJX010000045.1"/>
</dbReference>
<reference evidence="3" key="1">
    <citation type="journal article" date="2019" name="Int. J. Syst. Evol. Microbiol.">
        <title>The Global Catalogue of Microorganisms (GCM) 10K type strain sequencing project: providing services to taxonomists for standard genome sequencing and annotation.</title>
        <authorList>
            <consortium name="The Broad Institute Genomics Platform"/>
            <consortium name="The Broad Institute Genome Sequencing Center for Infectious Disease"/>
            <person name="Wu L."/>
            <person name="Ma J."/>
        </authorList>
    </citation>
    <scope>NUCLEOTIDE SEQUENCE [LARGE SCALE GENOMIC DNA]</scope>
    <source>
        <strain evidence="3">JCM 18326</strain>
    </source>
</reference>
<accession>A0ABP9DIR1</accession>
<evidence type="ECO:0000313" key="2">
    <source>
        <dbReference type="EMBL" id="GAA4842713.1"/>
    </source>
</evidence>
<evidence type="ECO:0000313" key="3">
    <source>
        <dbReference type="Proteomes" id="UP001500298"/>
    </source>
</evidence>
<proteinExistence type="predicted"/>
<name>A0ABP9DIR1_9BACT</name>
<dbReference type="InterPro" id="IPR025411">
    <property type="entry name" value="DUF4136"/>
</dbReference>
<keyword evidence="3" id="KW-1185">Reference proteome</keyword>
<sequence>MSNLLNQWKRSPFFLLITTLLYSCDPYGERVITDYDTVTTYHDQSFNFVESKTYSMPDSVVYIVDKEGNGEAMDEKYNQLILETIKEEMEQYGYTLLPADTKATADLFLTPTSFSSTHSSGGWWGYYNWWDSWGWYDPMYGWGWGPGWNIYYPYPITYSYQTGTVIIEILDTQHADEESRKVPVVWTAICDGLLESNSYNLQERIKTGISNAFMQSPYLDRSQGEAVE</sequence>
<evidence type="ECO:0000259" key="1">
    <source>
        <dbReference type="Pfam" id="PF13590"/>
    </source>
</evidence>
<protein>
    <submittedName>
        <fullName evidence="2">DUF4136 domain-containing protein</fullName>
    </submittedName>
</protein>
<dbReference type="EMBL" id="BAABJX010000045">
    <property type="protein sequence ID" value="GAA4842713.1"/>
    <property type="molecule type" value="Genomic_DNA"/>
</dbReference>
<dbReference type="Proteomes" id="UP001500298">
    <property type="component" value="Unassembled WGS sequence"/>
</dbReference>